<feature type="compositionally biased region" description="Basic and acidic residues" evidence="2">
    <location>
        <begin position="229"/>
        <end position="239"/>
    </location>
</feature>
<dbReference type="EMBL" id="KZ819662">
    <property type="protein sequence ID" value="PWN30567.1"/>
    <property type="molecule type" value="Genomic_DNA"/>
</dbReference>
<dbReference type="RefSeq" id="XP_025365179.1">
    <property type="nucleotide sequence ID" value="XM_025505126.1"/>
</dbReference>
<evidence type="ECO:0000256" key="1">
    <source>
        <dbReference type="ARBA" id="ARBA00037226"/>
    </source>
</evidence>
<feature type="compositionally biased region" description="Low complexity" evidence="2">
    <location>
        <begin position="262"/>
        <end position="271"/>
    </location>
</feature>
<dbReference type="InterPro" id="IPR036314">
    <property type="entry name" value="SOD_C_sf"/>
</dbReference>
<dbReference type="Pfam" id="PF02777">
    <property type="entry name" value="Sod_Fe_C"/>
    <property type="match status" value="2"/>
</dbReference>
<dbReference type="InterPro" id="IPR036324">
    <property type="entry name" value="Mn/Fe_SOD_N_sf"/>
</dbReference>
<dbReference type="GO" id="GO:0004784">
    <property type="term" value="F:superoxide dismutase activity"/>
    <property type="evidence" value="ECO:0007669"/>
    <property type="project" value="InterPro"/>
</dbReference>
<dbReference type="Gene3D" id="3.55.40.20">
    <property type="entry name" value="Iron/manganese superoxide dismutase, C-terminal domain"/>
    <property type="match status" value="1"/>
</dbReference>
<dbReference type="GO" id="GO:0005737">
    <property type="term" value="C:cytoplasm"/>
    <property type="evidence" value="ECO:0007669"/>
    <property type="project" value="TreeGrafter"/>
</dbReference>
<dbReference type="PANTHER" id="PTHR43595:SF2">
    <property type="entry name" value="SMALL RIBOSOMAL SUBUNIT PROTEIN MS42"/>
    <property type="match status" value="1"/>
</dbReference>
<proteinExistence type="predicted"/>
<dbReference type="SUPFAM" id="SSF46609">
    <property type="entry name" value="Fe,Mn superoxide dismutase (SOD), N-terminal domain"/>
    <property type="match status" value="1"/>
</dbReference>
<dbReference type="Proteomes" id="UP000245884">
    <property type="component" value="Unassembled WGS sequence"/>
</dbReference>
<dbReference type="GeneID" id="37026949"/>
<reference evidence="4 5" key="1">
    <citation type="journal article" date="2018" name="Mol. Biol. Evol.">
        <title>Broad Genomic Sampling Reveals a Smut Pathogenic Ancestry of the Fungal Clade Ustilaginomycotina.</title>
        <authorList>
            <person name="Kijpornyongpan T."/>
            <person name="Mondo S.J."/>
            <person name="Barry K."/>
            <person name="Sandor L."/>
            <person name="Lee J."/>
            <person name="Lipzen A."/>
            <person name="Pangilinan J."/>
            <person name="LaButti K."/>
            <person name="Hainaut M."/>
            <person name="Henrissat B."/>
            <person name="Grigoriev I.V."/>
            <person name="Spatafora J.W."/>
            <person name="Aime M.C."/>
        </authorList>
    </citation>
    <scope>NUCLEOTIDE SEQUENCE [LARGE SCALE GENOMIC DNA]</scope>
    <source>
        <strain evidence="4 5">MCA 5214</strain>
    </source>
</reference>
<evidence type="ECO:0000313" key="4">
    <source>
        <dbReference type="EMBL" id="PWN30567.1"/>
    </source>
</evidence>
<dbReference type="AlphaFoldDB" id="A0A316UZ23"/>
<evidence type="ECO:0000313" key="5">
    <source>
        <dbReference type="Proteomes" id="UP000245884"/>
    </source>
</evidence>
<dbReference type="PANTHER" id="PTHR43595">
    <property type="entry name" value="37S RIBOSOMAL PROTEIN S26, MITOCHONDRIAL"/>
    <property type="match status" value="1"/>
</dbReference>
<feature type="region of interest" description="Disordered" evidence="2">
    <location>
        <begin position="218"/>
        <end position="271"/>
    </location>
</feature>
<feature type="region of interest" description="Disordered" evidence="2">
    <location>
        <begin position="1"/>
        <end position="50"/>
    </location>
</feature>
<feature type="compositionally biased region" description="Low complexity" evidence="2">
    <location>
        <begin position="16"/>
        <end position="39"/>
    </location>
</feature>
<evidence type="ECO:0000259" key="3">
    <source>
        <dbReference type="Pfam" id="PF02777"/>
    </source>
</evidence>
<feature type="domain" description="Manganese/iron superoxide dismutase C-terminal" evidence="3">
    <location>
        <begin position="151"/>
        <end position="209"/>
    </location>
</feature>
<dbReference type="STRING" id="1569628.A0A316UZ23"/>
<dbReference type="InterPro" id="IPR019832">
    <property type="entry name" value="Mn/Fe_SOD_C"/>
</dbReference>
<comment type="function">
    <text evidence="1">Component of the mitochondrial ribosome (mitoribosome), a dedicated translation machinery responsible for the synthesis of mitochondrial genome-encoded proteins, including at least some of the essential transmembrane subunits of the mitochondrial respiratory chain. The mitoribosomes are attached to the mitochondrial inner membrane and translation products are cotranslationally integrated into the membrane.</text>
</comment>
<dbReference type="SUPFAM" id="SSF54719">
    <property type="entry name" value="Fe,Mn superoxide dismutase (SOD), C-terminal domain"/>
    <property type="match status" value="1"/>
</dbReference>
<name>A0A316UZ23_9BASI</name>
<keyword evidence="5" id="KW-1185">Reference proteome</keyword>
<dbReference type="GO" id="GO:0046872">
    <property type="term" value="F:metal ion binding"/>
    <property type="evidence" value="ECO:0007669"/>
    <property type="project" value="InterPro"/>
</dbReference>
<dbReference type="OrthoDB" id="275227at2759"/>
<protein>
    <submittedName>
        <fullName evidence="4">Manganese and iron superoxide dismutase</fullName>
    </submittedName>
</protein>
<gene>
    <name evidence="4" type="ORF">BDZ90DRAFT_229583</name>
</gene>
<feature type="domain" description="Manganese/iron superoxide dismutase C-terminal" evidence="3">
    <location>
        <begin position="294"/>
        <end position="337"/>
    </location>
</feature>
<organism evidence="4 5">
    <name type="scientific">Jaminaea rosea</name>
    <dbReference type="NCBI Taxonomy" id="1569628"/>
    <lineage>
        <taxon>Eukaryota</taxon>
        <taxon>Fungi</taxon>
        <taxon>Dikarya</taxon>
        <taxon>Basidiomycota</taxon>
        <taxon>Ustilaginomycotina</taxon>
        <taxon>Exobasidiomycetes</taxon>
        <taxon>Microstromatales</taxon>
        <taxon>Microstromatales incertae sedis</taxon>
        <taxon>Jaminaea</taxon>
    </lineage>
</organism>
<sequence>MALRTLGSTARDALRRPSATLASSASSSSSSSSRIPSSSRHLHALPPTPKNVAEGAMPLLSKSTVDMLWQGWQKGLLERLNEEVRGTELEKSSLVDTIIATAQKPERIMAFNYASLALNNAFFLSQITSPAGISQDPTNKDYLSTPPPKLTGPLARAIEDTWGSLTTFKSAMSSAALGMSSSGYVWLVVDGLGHLGIVPTFGAGTVLVQNRRQKGPAGLQGLAAGSLEEQERQASKEGEEGYASPGAPDEAKEQPSRSLYDPSAQQPSSTASALKPDIYAGLGSAMASNPEDDVGQTLTPLLCMSGYEHAWLPDWGVWGKETYLARFWEVVDWEKVEGIWQQHRDAGAAERSWRVR</sequence>
<evidence type="ECO:0000256" key="2">
    <source>
        <dbReference type="SAM" id="MobiDB-lite"/>
    </source>
</evidence>
<accession>A0A316UZ23</accession>